<gene>
    <name evidence="1" type="ORF">NCGR_LOCUS4866</name>
</gene>
<evidence type="ECO:0000313" key="1">
    <source>
        <dbReference type="EMBL" id="CAD6207287.1"/>
    </source>
</evidence>
<protein>
    <submittedName>
        <fullName evidence="1">Uncharacterized protein</fullName>
    </submittedName>
</protein>
<accession>A0A811MNQ7</accession>
<dbReference type="EMBL" id="CAJGYO010000001">
    <property type="protein sequence ID" value="CAD6207287.1"/>
    <property type="molecule type" value="Genomic_DNA"/>
</dbReference>
<reference evidence="1" key="1">
    <citation type="submission" date="2020-10" db="EMBL/GenBank/DDBJ databases">
        <authorList>
            <person name="Han B."/>
            <person name="Lu T."/>
            <person name="Zhao Q."/>
            <person name="Huang X."/>
            <person name="Zhao Y."/>
        </authorList>
    </citation>
    <scope>NUCLEOTIDE SEQUENCE</scope>
</reference>
<dbReference type="AlphaFoldDB" id="A0A811MNQ7"/>
<proteinExistence type="predicted"/>
<dbReference type="Proteomes" id="UP000604825">
    <property type="component" value="Unassembled WGS sequence"/>
</dbReference>
<keyword evidence="2" id="KW-1185">Reference proteome</keyword>
<evidence type="ECO:0000313" key="2">
    <source>
        <dbReference type="Proteomes" id="UP000604825"/>
    </source>
</evidence>
<sequence>MTSKATSGRCDISPALSGEARCGSSGPGEVQLRLRGEVRLRRVRLGRGTAKGQGSSFSCCGFMGTVQAEWSYLRIALWMYVRSYYKFFCNKVWITREIWNWSNFIIL</sequence>
<organism evidence="1 2">
    <name type="scientific">Miscanthus lutarioriparius</name>
    <dbReference type="NCBI Taxonomy" id="422564"/>
    <lineage>
        <taxon>Eukaryota</taxon>
        <taxon>Viridiplantae</taxon>
        <taxon>Streptophyta</taxon>
        <taxon>Embryophyta</taxon>
        <taxon>Tracheophyta</taxon>
        <taxon>Spermatophyta</taxon>
        <taxon>Magnoliopsida</taxon>
        <taxon>Liliopsida</taxon>
        <taxon>Poales</taxon>
        <taxon>Poaceae</taxon>
        <taxon>PACMAD clade</taxon>
        <taxon>Panicoideae</taxon>
        <taxon>Andropogonodae</taxon>
        <taxon>Andropogoneae</taxon>
        <taxon>Saccharinae</taxon>
        <taxon>Miscanthus</taxon>
    </lineage>
</organism>
<comment type="caution">
    <text evidence="1">The sequence shown here is derived from an EMBL/GenBank/DDBJ whole genome shotgun (WGS) entry which is preliminary data.</text>
</comment>
<name>A0A811MNQ7_9POAL</name>